<dbReference type="EMBL" id="JBHSKL010000011">
    <property type="protein sequence ID" value="MFC5224800.1"/>
    <property type="molecule type" value="Genomic_DNA"/>
</dbReference>
<dbReference type="RefSeq" id="WP_344643356.1">
    <property type="nucleotide sequence ID" value="NZ_BAAASS010000004.1"/>
</dbReference>
<dbReference type="Gene3D" id="3.90.1200.10">
    <property type="match status" value="1"/>
</dbReference>
<gene>
    <name evidence="1" type="ORF">ACFPN6_09335</name>
</gene>
<evidence type="ECO:0000313" key="2">
    <source>
        <dbReference type="Proteomes" id="UP001596156"/>
    </source>
</evidence>
<dbReference type="SUPFAM" id="SSF56112">
    <property type="entry name" value="Protein kinase-like (PK-like)"/>
    <property type="match status" value="1"/>
</dbReference>
<comment type="caution">
    <text evidence="1">The sequence shown here is derived from an EMBL/GenBank/DDBJ whole genome shotgun (WGS) entry which is preliminary data.</text>
</comment>
<dbReference type="Proteomes" id="UP001596156">
    <property type="component" value="Unassembled WGS sequence"/>
</dbReference>
<sequence length="306" mass="32164">MSGEEHSAPLHDMRTGRLRTRVYRAGEQYLWRRDVLIGDSAPSGALPPLPAGVGLAEAEYRGDGTYEYRAPGGLSLGHRIWPPAARTGPPEPLVRAMRTVGRALRALHARGPALPVPALPPPPISRLSRWLRSTDDHAHRRLTAVLGPSRVEELAAWCDALTDTASARPALLHGEPSVGVIVPSPDPSGTVLLTGESLTHGPAAFDLGWLLGELAEMARLADPAHTPLLVDLAAALLAGHGPLDSGSALLPLAAGLRSVVHVSDYATYVGWNDGLEHCIALLPDLVDTAGHAALDAVGVRTPAPGR</sequence>
<reference evidence="2" key="1">
    <citation type="journal article" date="2019" name="Int. J. Syst. Evol. Microbiol.">
        <title>The Global Catalogue of Microorganisms (GCM) 10K type strain sequencing project: providing services to taxonomists for standard genome sequencing and annotation.</title>
        <authorList>
            <consortium name="The Broad Institute Genomics Platform"/>
            <consortium name="The Broad Institute Genome Sequencing Center for Infectious Disease"/>
            <person name="Wu L."/>
            <person name="Ma J."/>
        </authorList>
    </citation>
    <scope>NUCLEOTIDE SEQUENCE [LARGE SCALE GENOMIC DNA]</scope>
    <source>
        <strain evidence="2">CCM 8479</strain>
    </source>
</reference>
<accession>A0ABW0D6K1</accession>
<protein>
    <recommendedName>
        <fullName evidence="3">Aminoglycoside phosphotransferase domain-containing protein</fullName>
    </recommendedName>
</protein>
<evidence type="ECO:0008006" key="3">
    <source>
        <dbReference type="Google" id="ProtNLM"/>
    </source>
</evidence>
<proteinExistence type="predicted"/>
<organism evidence="1 2">
    <name type="scientific">Streptomyces fimbriatus</name>
    <dbReference type="NCBI Taxonomy" id="68197"/>
    <lineage>
        <taxon>Bacteria</taxon>
        <taxon>Bacillati</taxon>
        <taxon>Actinomycetota</taxon>
        <taxon>Actinomycetes</taxon>
        <taxon>Kitasatosporales</taxon>
        <taxon>Streptomycetaceae</taxon>
        <taxon>Streptomyces</taxon>
    </lineage>
</organism>
<dbReference type="InterPro" id="IPR011009">
    <property type="entry name" value="Kinase-like_dom_sf"/>
</dbReference>
<evidence type="ECO:0000313" key="1">
    <source>
        <dbReference type="EMBL" id="MFC5224800.1"/>
    </source>
</evidence>
<keyword evidence="2" id="KW-1185">Reference proteome</keyword>
<name>A0ABW0D6K1_STRFI</name>